<evidence type="ECO:0000313" key="2">
    <source>
        <dbReference type="EMBL" id="KAJ8423392.1"/>
    </source>
</evidence>
<feature type="region of interest" description="Disordered" evidence="1">
    <location>
        <begin position="54"/>
        <end position="82"/>
    </location>
</feature>
<keyword evidence="3" id="KW-1185">Reference proteome</keyword>
<feature type="region of interest" description="Disordered" evidence="1">
    <location>
        <begin position="309"/>
        <end position="375"/>
    </location>
</feature>
<name>A0A9Q1JG73_9CARY</name>
<dbReference type="Proteomes" id="UP001153076">
    <property type="component" value="Unassembled WGS sequence"/>
</dbReference>
<dbReference type="EMBL" id="JAKOGI010001973">
    <property type="protein sequence ID" value="KAJ8423392.1"/>
    <property type="molecule type" value="Genomic_DNA"/>
</dbReference>
<gene>
    <name evidence="2" type="ORF">Cgig2_003777</name>
</gene>
<feature type="compositionally biased region" description="Low complexity" evidence="1">
    <location>
        <begin position="354"/>
        <end position="367"/>
    </location>
</feature>
<proteinExistence type="predicted"/>
<evidence type="ECO:0000256" key="1">
    <source>
        <dbReference type="SAM" id="MobiDB-lite"/>
    </source>
</evidence>
<organism evidence="2 3">
    <name type="scientific">Carnegiea gigantea</name>
    <dbReference type="NCBI Taxonomy" id="171969"/>
    <lineage>
        <taxon>Eukaryota</taxon>
        <taxon>Viridiplantae</taxon>
        <taxon>Streptophyta</taxon>
        <taxon>Embryophyta</taxon>
        <taxon>Tracheophyta</taxon>
        <taxon>Spermatophyta</taxon>
        <taxon>Magnoliopsida</taxon>
        <taxon>eudicotyledons</taxon>
        <taxon>Gunneridae</taxon>
        <taxon>Pentapetalae</taxon>
        <taxon>Caryophyllales</taxon>
        <taxon>Cactineae</taxon>
        <taxon>Cactaceae</taxon>
        <taxon>Cactoideae</taxon>
        <taxon>Echinocereeae</taxon>
        <taxon>Carnegiea</taxon>
    </lineage>
</organism>
<evidence type="ECO:0000313" key="3">
    <source>
        <dbReference type="Proteomes" id="UP001153076"/>
    </source>
</evidence>
<comment type="caution">
    <text evidence="2">The sequence shown here is derived from an EMBL/GenBank/DDBJ whole genome shotgun (WGS) entry which is preliminary data.</text>
</comment>
<dbReference type="AlphaFoldDB" id="A0A9Q1JG73"/>
<protein>
    <submittedName>
        <fullName evidence="2">Uncharacterized protein</fullName>
    </submittedName>
</protein>
<accession>A0A9Q1JG73</accession>
<sequence>MQQVSKQVQKAMEAANFVKPLPHFDYVPTVGCKPSHRYTLAPSHRYSSEMLEASQLDQNGQPQKESHDRSMAPNACSSSHASRERLAKSTIASIPYATHSQQTAYNKCHELRKALHELVNKGQIDRFLKRGPCFLQREYEPARPEPRDEECFTEVMATIAGGYAEGITRSAWKAQLRGIQQVLTAEQGLRGQEVNPTGMIRLPLHFADKVKAKNLEVDFLVVDVPTTYNIILGRPTFYKGYTSSSPSSSLPLSTAAPWPSSSRVLALPSRGTFSSSSRSPLSIKGGLNCTCSGPRSNLLHGKLKLGSLRPCGRTQHSPRDPGDSLIARPWPLSQSSQLPQPRPWKVPRPTCDASLSPRSPVLLSLTSASPSDVYT</sequence>
<reference evidence="2" key="1">
    <citation type="submission" date="2022-04" db="EMBL/GenBank/DDBJ databases">
        <title>Carnegiea gigantea Genome sequencing and assembly v2.</title>
        <authorList>
            <person name="Copetti D."/>
            <person name="Sanderson M.J."/>
            <person name="Burquez A."/>
            <person name="Wojciechowski M.F."/>
        </authorList>
    </citation>
    <scope>NUCLEOTIDE SEQUENCE</scope>
    <source>
        <strain evidence="2">SGP5-SGP5p</strain>
        <tissue evidence="2">Aerial part</tissue>
    </source>
</reference>